<name>A0A1K2IPT4_9FLAO</name>
<dbReference type="EMBL" id="FPKW01000006">
    <property type="protein sequence ID" value="SFZ94208.1"/>
    <property type="molecule type" value="Genomic_DNA"/>
</dbReference>
<dbReference type="Proteomes" id="UP000182034">
    <property type="component" value="Unassembled WGS sequence"/>
</dbReference>
<reference evidence="2" key="1">
    <citation type="submission" date="2016-10" db="EMBL/GenBank/DDBJ databases">
        <authorList>
            <person name="Varghese N."/>
            <person name="Submissions S."/>
        </authorList>
    </citation>
    <scope>NUCLEOTIDE SEQUENCE [LARGE SCALE GENOMIC DNA]</scope>
    <source>
        <strain evidence="2">SUR2</strain>
    </source>
</reference>
<keyword evidence="2" id="KW-1185">Reference proteome</keyword>
<evidence type="ECO:0000313" key="2">
    <source>
        <dbReference type="Proteomes" id="UP000182034"/>
    </source>
</evidence>
<dbReference type="STRING" id="1612149.SAMN05216324_106150"/>
<protein>
    <submittedName>
        <fullName evidence="1">Uncharacterized protein</fullName>
    </submittedName>
</protein>
<proteinExistence type="predicted"/>
<organism evidence="1 2">
    <name type="scientific">Chryseobacterium limigenitum</name>
    <dbReference type="NCBI Taxonomy" id="1612149"/>
    <lineage>
        <taxon>Bacteria</taxon>
        <taxon>Pseudomonadati</taxon>
        <taxon>Bacteroidota</taxon>
        <taxon>Flavobacteriia</taxon>
        <taxon>Flavobacteriales</taxon>
        <taxon>Weeksellaceae</taxon>
        <taxon>Chryseobacterium group</taxon>
        <taxon>Chryseobacterium</taxon>
    </lineage>
</organism>
<dbReference type="OrthoDB" id="654065at2"/>
<gene>
    <name evidence="1" type="ORF">SAMN05216324_106150</name>
</gene>
<evidence type="ECO:0000313" key="1">
    <source>
        <dbReference type="EMBL" id="SFZ94208.1"/>
    </source>
</evidence>
<accession>A0A1K2IPT4</accession>
<dbReference type="RefSeq" id="WP_072409687.1">
    <property type="nucleotide sequence ID" value="NZ_FPKW01000006.1"/>
</dbReference>
<dbReference type="AlphaFoldDB" id="A0A1K2IPT4"/>
<sequence>MSNSFKIKEKFSEQYTLIIDSDIRAVNVHMTSRSQLRWDFSVLKVEEDFVEVKIIILDHILLEANNPLIKEIAALTNAFSRLYNELHLRIDNDGKAVQVLNMDIIRSKWSQTKAEMEKIAENNPDIKNAIVLNDNIFQNQEKLIEGIQNNEFFLMYFNKIYGKKVPSGFKDNALNFFNSANVHWSFNLKNSTNPLLSSDEMIVELSGEPSILLNIGFYNRAYVQFANQIDTNKLQTSLNEKGIYRFDEITGRMIEASLSREEIADPEKLYTKLKYTFYSDEIFKYKMSNEYLTEKQS</sequence>